<dbReference type="Proteomes" id="UP000307841">
    <property type="component" value="Unassembled WGS sequence"/>
</dbReference>
<accession>A0A4U2YAS9</accession>
<dbReference type="SUPFAM" id="SSF52540">
    <property type="entry name" value="P-loop containing nucleoside triphosphate hydrolases"/>
    <property type="match status" value="1"/>
</dbReference>
<keyword evidence="3" id="KW-0067">ATP-binding</keyword>
<name>A0A4U2YAS9_9BACL</name>
<evidence type="ECO:0000313" key="4">
    <source>
        <dbReference type="Proteomes" id="UP000307841"/>
    </source>
</evidence>
<organism evidence="3 4">
    <name type="scientific">Brevibacillus antibioticus</name>
    <dbReference type="NCBI Taxonomy" id="2570228"/>
    <lineage>
        <taxon>Bacteria</taxon>
        <taxon>Bacillati</taxon>
        <taxon>Bacillota</taxon>
        <taxon>Bacilli</taxon>
        <taxon>Bacillales</taxon>
        <taxon>Paenibacillaceae</taxon>
        <taxon>Brevibacillus</taxon>
    </lineage>
</organism>
<dbReference type="OrthoDB" id="5593847at2"/>
<comment type="caution">
    <text evidence="3">The sequence shown here is derived from an EMBL/GenBank/DDBJ whole genome shotgun (WGS) entry which is preliminary data.</text>
</comment>
<reference evidence="3 4" key="1">
    <citation type="submission" date="2019-04" db="EMBL/GenBank/DDBJ databases">
        <title>Whole genome sequencing of Brevibacillus sp. TGS2-1.</title>
        <authorList>
            <person name="Choi A."/>
        </authorList>
    </citation>
    <scope>NUCLEOTIDE SEQUENCE [LARGE SCALE GENOMIC DNA]</scope>
    <source>
        <strain evidence="3 4">TGS2-1</strain>
    </source>
</reference>
<feature type="region of interest" description="Disordered" evidence="1">
    <location>
        <begin position="518"/>
        <end position="540"/>
    </location>
</feature>
<evidence type="ECO:0000256" key="1">
    <source>
        <dbReference type="SAM" id="MobiDB-lite"/>
    </source>
</evidence>
<keyword evidence="3" id="KW-0547">Nucleotide-binding</keyword>
<evidence type="ECO:0000259" key="2">
    <source>
        <dbReference type="Pfam" id="PF13401"/>
    </source>
</evidence>
<proteinExistence type="predicted"/>
<protein>
    <submittedName>
        <fullName evidence="3">ATP-binding protein</fullName>
    </submittedName>
</protein>
<dbReference type="GO" id="GO:0005524">
    <property type="term" value="F:ATP binding"/>
    <property type="evidence" value="ECO:0007669"/>
    <property type="project" value="UniProtKB-KW"/>
</dbReference>
<gene>
    <name evidence="3" type="ORF">E8L90_21720</name>
</gene>
<keyword evidence="4" id="KW-1185">Reference proteome</keyword>
<dbReference type="Pfam" id="PF13401">
    <property type="entry name" value="AAA_22"/>
    <property type="match status" value="1"/>
</dbReference>
<dbReference type="InterPro" id="IPR049945">
    <property type="entry name" value="AAA_22"/>
</dbReference>
<sequence>MGKKTNTERVYHYTPSLIGKQVGAQYTPQVIGGYKNNPFIEALPSIFEEEYVATHVGKYPDYKEEQRKLGKQTRLHLIQQISDYVEPLPSHLLVEQRLSRLIRHGYKARNPFFPETVRQFHFGFKEILDAGVGMGGANVAGVRSTATGFAILGVSGQGKTTAIESSLLLYPQVIHHSYYNGQPFIRKQLVWLKLNCPFDGSLKGLCLNFFQAVDSHLGTNYFRKFASKGSSVDILIPIMAHISTLHGLGTLVIDEIQNLSFMKSGGAERMLNYFTQLINTIGVPVVLIGTFKAMKLLSGSFSQARRSTGQGDLIMDRLNKGEEWNYFLERLWKYQWTSTSTKLNEAIKNTMYDLSQGIVDIAVKLYMLSQWEVIMYGDEKERITVSVLKDVANRHMQLVQPLLKALKRNDPSGKMLVDDLRPTWDALDEFLQKATEKVSLHGEIRTMVKRDEKTEMDHERYLELVKTALDFGATANIAEEIAERVLHRNESEKNIVALRREVLEELEAHVAASDIVNPQPATKSTCDTKSKSRKLRKKEQAVLDEDDLRNAAKDSNVKGEELYAKLVEQGSVATDEDLSRLIV</sequence>
<dbReference type="GO" id="GO:0016887">
    <property type="term" value="F:ATP hydrolysis activity"/>
    <property type="evidence" value="ECO:0007669"/>
    <property type="project" value="InterPro"/>
</dbReference>
<dbReference type="Gene3D" id="3.40.50.300">
    <property type="entry name" value="P-loop containing nucleotide triphosphate hydrolases"/>
    <property type="match status" value="1"/>
</dbReference>
<dbReference type="AlphaFoldDB" id="A0A4U2YAS9"/>
<dbReference type="RefSeq" id="WP_137031360.1">
    <property type="nucleotide sequence ID" value="NZ_SZNK01000001.1"/>
</dbReference>
<feature type="domain" description="ORC1/DEAH AAA+ ATPase" evidence="2">
    <location>
        <begin position="144"/>
        <end position="295"/>
    </location>
</feature>
<evidence type="ECO:0000313" key="3">
    <source>
        <dbReference type="EMBL" id="TKI57838.1"/>
    </source>
</evidence>
<dbReference type="EMBL" id="SZNK01000001">
    <property type="protein sequence ID" value="TKI57838.1"/>
    <property type="molecule type" value="Genomic_DNA"/>
</dbReference>
<dbReference type="InterPro" id="IPR027417">
    <property type="entry name" value="P-loop_NTPase"/>
</dbReference>